<dbReference type="AlphaFoldDB" id="A0AAW8CH09"/>
<protein>
    <submittedName>
        <fullName evidence="1">DUF3990 domain-containing protein</fullName>
    </submittedName>
</protein>
<gene>
    <name evidence="1" type="ORF">QJU78_04575</name>
</gene>
<evidence type="ECO:0000313" key="1">
    <source>
        <dbReference type="EMBL" id="MDP8187047.1"/>
    </source>
</evidence>
<sequence length="158" mass="18311">MKLYHGSNIEVTKPKLLTNQRLLDFGAGFYLTSSLQQATRWAELKTKREQKGAPIVSVFEFDTELISELKVIRFECADEKWLKFVTEHRKQISQLSDWDLIIGPVADDNTMPVLNLYFDGILNEDEAIKRLLPQNLKDQYTFKTTKALSLLTLFEIIK</sequence>
<dbReference type="Proteomes" id="UP001230466">
    <property type="component" value="Unassembled WGS sequence"/>
</dbReference>
<proteinExistence type="predicted"/>
<name>A0AAW8CH09_9PAST</name>
<dbReference type="RefSeq" id="WP_211597871.1">
    <property type="nucleotide sequence ID" value="NZ_JAGRQI010000009.1"/>
</dbReference>
<dbReference type="InterPro" id="IPR025051">
    <property type="entry name" value="DUF3990"/>
</dbReference>
<dbReference type="Pfam" id="PF13151">
    <property type="entry name" value="DUF3990"/>
    <property type="match status" value="1"/>
</dbReference>
<dbReference type="EMBL" id="JASAYJ010000007">
    <property type="protein sequence ID" value="MDP8187047.1"/>
    <property type="molecule type" value="Genomic_DNA"/>
</dbReference>
<organism evidence="1 2">
    <name type="scientific">Pasteurella atlantica</name>
    <dbReference type="NCBI Taxonomy" id="2827233"/>
    <lineage>
        <taxon>Bacteria</taxon>
        <taxon>Pseudomonadati</taxon>
        <taxon>Pseudomonadota</taxon>
        <taxon>Gammaproteobacteria</taxon>
        <taxon>Pasteurellales</taxon>
        <taxon>Pasteurellaceae</taxon>
        <taxon>Pasteurella</taxon>
    </lineage>
</organism>
<reference evidence="1" key="1">
    <citation type="journal article" date="2023" name="Front. Microbiol.">
        <title>Phylogeography and host specificity of Pasteurellaceae pathogenic to sea-farmed fish in the north-east Atlantic.</title>
        <authorList>
            <person name="Gulla S."/>
            <person name="Colquhoun D.J."/>
            <person name="Olsen A.B."/>
            <person name="Spilsberg B."/>
            <person name="Lagesen K."/>
            <person name="Aakesson C.P."/>
            <person name="Strom S."/>
            <person name="Manji F."/>
            <person name="Birkbeck T.H."/>
            <person name="Nilsen H.K."/>
        </authorList>
    </citation>
    <scope>NUCLEOTIDE SEQUENCE</scope>
    <source>
        <strain evidence="1">VIB1234</strain>
    </source>
</reference>
<accession>A0AAW8CH09</accession>
<comment type="caution">
    <text evidence="1">The sequence shown here is derived from an EMBL/GenBank/DDBJ whole genome shotgun (WGS) entry which is preliminary data.</text>
</comment>
<evidence type="ECO:0000313" key="2">
    <source>
        <dbReference type="Proteomes" id="UP001230466"/>
    </source>
</evidence>